<evidence type="ECO:0000313" key="4">
    <source>
        <dbReference type="Proteomes" id="UP000199306"/>
    </source>
</evidence>
<accession>A0A1I5SN54</accession>
<proteinExistence type="predicted"/>
<feature type="chain" id="PRO_5011773905" description="BACON domain-containing protein" evidence="1">
    <location>
        <begin position="21"/>
        <end position="443"/>
    </location>
</feature>
<dbReference type="InterPro" id="IPR024361">
    <property type="entry name" value="BACON"/>
</dbReference>
<dbReference type="Pfam" id="PF19190">
    <property type="entry name" value="BACON_2"/>
    <property type="match status" value="1"/>
</dbReference>
<dbReference type="Proteomes" id="UP000199306">
    <property type="component" value="Unassembled WGS sequence"/>
</dbReference>
<feature type="domain" description="BACON" evidence="2">
    <location>
        <begin position="35"/>
        <end position="103"/>
    </location>
</feature>
<dbReference type="RefSeq" id="WP_143095200.1">
    <property type="nucleotide sequence ID" value="NZ_FOXH01000005.1"/>
</dbReference>
<dbReference type="PROSITE" id="PS51257">
    <property type="entry name" value="PROKAR_LIPOPROTEIN"/>
    <property type="match status" value="1"/>
</dbReference>
<evidence type="ECO:0000313" key="3">
    <source>
        <dbReference type="EMBL" id="SFP72182.1"/>
    </source>
</evidence>
<organism evidence="3 4">
    <name type="scientific">Pseudarcicella hirudinis</name>
    <dbReference type="NCBI Taxonomy" id="1079859"/>
    <lineage>
        <taxon>Bacteria</taxon>
        <taxon>Pseudomonadati</taxon>
        <taxon>Bacteroidota</taxon>
        <taxon>Cytophagia</taxon>
        <taxon>Cytophagales</taxon>
        <taxon>Flectobacillaceae</taxon>
        <taxon>Pseudarcicella</taxon>
    </lineage>
</organism>
<keyword evidence="4" id="KW-1185">Reference proteome</keyword>
<evidence type="ECO:0000256" key="1">
    <source>
        <dbReference type="SAM" id="SignalP"/>
    </source>
</evidence>
<dbReference type="OrthoDB" id="1521716at2"/>
<dbReference type="EMBL" id="FOXH01000005">
    <property type="protein sequence ID" value="SFP72182.1"/>
    <property type="molecule type" value="Genomic_DNA"/>
</dbReference>
<feature type="signal peptide" evidence="1">
    <location>
        <begin position="1"/>
        <end position="20"/>
    </location>
</feature>
<reference evidence="3 4" key="1">
    <citation type="submission" date="2016-10" db="EMBL/GenBank/DDBJ databases">
        <authorList>
            <person name="de Groot N.N."/>
        </authorList>
    </citation>
    <scope>NUCLEOTIDE SEQUENCE [LARGE SCALE GENOMIC DNA]</scope>
    <source>
        <strain evidence="4">E92,LMG 26720,CCM 7988</strain>
    </source>
</reference>
<dbReference type="AlphaFoldDB" id="A0A1I5SN54"/>
<protein>
    <recommendedName>
        <fullName evidence="2">BACON domain-containing protein</fullName>
    </recommendedName>
</protein>
<gene>
    <name evidence="3" type="ORF">SAMN04515674_105115</name>
</gene>
<keyword evidence="1" id="KW-0732">Signal</keyword>
<evidence type="ECO:0000259" key="2">
    <source>
        <dbReference type="Pfam" id="PF19190"/>
    </source>
</evidence>
<sequence>MMLKFTVFMLFLLIAGACSKTEIPDPTISIFASATDFGAITPKSTSALLISQLGEGNVSYTVTSDSPWIVLNKTAGTIKENKDTLLVSVDTTKLVNGINAAILKITPTLNGKIGMASGVVLKGSYTKISYVKGHELTADEVWEGNIFLTGDIVVPGGKTLSINAGTNVKIVGGRLPKGAYDGGAYGGVADIYVEGNLNMNGVSASPVNMYSSSSNNNWGRISFGKSGTGKIQYASINNVDFGIYLFASNTSARHLFKNIYFSNCLIGFIKEGANTVELRGVTFRDNNSNIAIYGIRSGDLPSKTSIINSEFTGLLSVYIDGTNNVVNITNSNFRIEDDFFVNIYISGSGSNNTVTADNCFGIQTYNNPDSSNKFIQSNIASSALSGIGCGFKPNLNIFSLPQKLQGVPPSGLPPILNRSLKERELFMLVNKKLIENRINPKND</sequence>
<name>A0A1I5SN54_9BACT</name>